<dbReference type="AlphaFoldDB" id="A0A1V4HEI8"/>
<organism evidence="1 2">
    <name type="scientific">Paenibacillus ferrarius</name>
    <dbReference type="NCBI Taxonomy" id="1469647"/>
    <lineage>
        <taxon>Bacteria</taxon>
        <taxon>Bacillati</taxon>
        <taxon>Bacillota</taxon>
        <taxon>Bacilli</taxon>
        <taxon>Bacillales</taxon>
        <taxon>Paenibacillaceae</taxon>
        <taxon>Paenibacillus</taxon>
    </lineage>
</organism>
<reference evidence="2" key="1">
    <citation type="submission" date="2016-07" db="EMBL/GenBank/DDBJ databases">
        <authorList>
            <person name="Florea S."/>
            <person name="Webb J.S."/>
            <person name="Jaromczyk J."/>
            <person name="Schardl C.L."/>
        </authorList>
    </citation>
    <scope>NUCLEOTIDE SEQUENCE [LARGE SCALE GENOMIC DNA]</scope>
    <source>
        <strain evidence="2">CY1</strain>
    </source>
</reference>
<dbReference type="Proteomes" id="UP000190626">
    <property type="component" value="Unassembled WGS sequence"/>
</dbReference>
<dbReference type="OrthoDB" id="7061864at2"/>
<comment type="caution">
    <text evidence="1">The sequence shown here is derived from an EMBL/GenBank/DDBJ whole genome shotgun (WGS) entry which is preliminary data.</text>
</comment>
<accession>A0A1V4HEI8</accession>
<protein>
    <submittedName>
        <fullName evidence="1">Uncharacterized protein</fullName>
    </submittedName>
</protein>
<dbReference type="STRING" id="1469647.BC351_33145"/>
<dbReference type="RefSeq" id="WP_079416395.1">
    <property type="nucleotide sequence ID" value="NZ_MBTG01000026.1"/>
</dbReference>
<evidence type="ECO:0000313" key="2">
    <source>
        <dbReference type="Proteomes" id="UP000190626"/>
    </source>
</evidence>
<dbReference type="EMBL" id="MBTG01000026">
    <property type="protein sequence ID" value="OPH52181.1"/>
    <property type="molecule type" value="Genomic_DNA"/>
</dbReference>
<proteinExistence type="predicted"/>
<name>A0A1V4HEI8_9BACL</name>
<keyword evidence="2" id="KW-1185">Reference proteome</keyword>
<evidence type="ECO:0000313" key="1">
    <source>
        <dbReference type="EMBL" id="OPH52181.1"/>
    </source>
</evidence>
<gene>
    <name evidence="1" type="ORF">BC351_33145</name>
</gene>
<sequence length="303" mass="36108">MGTRPVILLKERTDDFNNMPLEETLFWIERFSCHLASEIDFLKMYESEHVEEIRRLLNEDTIKRFKGVALSLKFPYENYLNHSDPNTKEILEQGLLVQSWSSLGSLLESTLQIFLAFYYRFYQRSEWYKWDKEAIAQIEKVLMGDFKSQLESIIEQNKIIGDTKGLTNDIKKSFLTKVKEILKHKIQLPKIERITLSDLIDFYFSENVIESNDYSKADLQIIRDYRNAIHAFQERRIGSWDEYNNYLKAVILLTIDMLSRLPSIPDAVPFPEWYVNDKTEITMQENRWFNYRLAVDIQQLKRS</sequence>